<evidence type="ECO:0000313" key="10">
    <source>
        <dbReference type="Proteomes" id="UP001416393"/>
    </source>
</evidence>
<reference evidence="9 10" key="1">
    <citation type="submission" date="2024-01" db="EMBL/GenBank/DDBJ databases">
        <title>Mariniflexile litorale sp. nov., isolated from the shallow sediments of the Sea of Japan.</title>
        <authorList>
            <person name="Romanenko L."/>
            <person name="Bystritskaya E."/>
            <person name="Isaeva M."/>
        </authorList>
    </citation>
    <scope>NUCLEOTIDE SEQUENCE [LARGE SCALE GENOMIC DNA]</scope>
    <source>
        <strain evidence="9 10">KCTC 32427</strain>
    </source>
</reference>
<accession>A0ABV0ACV7</accession>
<evidence type="ECO:0000256" key="4">
    <source>
        <dbReference type="ARBA" id="ARBA00022801"/>
    </source>
</evidence>
<keyword evidence="6" id="KW-0482">Metalloprotease</keyword>
<feature type="domain" description="Peptidase M14" evidence="8">
    <location>
        <begin position="18"/>
        <end position="271"/>
    </location>
</feature>
<dbReference type="PANTHER" id="PTHR11705:SF143">
    <property type="entry name" value="SLL0236 PROTEIN"/>
    <property type="match status" value="1"/>
</dbReference>
<dbReference type="SMART" id="SM00631">
    <property type="entry name" value="Zn_pept"/>
    <property type="match status" value="1"/>
</dbReference>
<comment type="caution">
    <text evidence="9">The sequence shown here is derived from an EMBL/GenBank/DDBJ whole genome shotgun (WGS) entry which is preliminary data.</text>
</comment>
<keyword evidence="5" id="KW-0862">Zinc</keyword>
<dbReference type="RefSeq" id="WP_346241946.1">
    <property type="nucleotide sequence ID" value="NZ_JAZHYP010000004.1"/>
</dbReference>
<evidence type="ECO:0000313" key="9">
    <source>
        <dbReference type="EMBL" id="MEN3324140.1"/>
    </source>
</evidence>
<keyword evidence="3" id="KW-0645">Protease</keyword>
<dbReference type="SUPFAM" id="SSF53187">
    <property type="entry name" value="Zn-dependent exopeptidases"/>
    <property type="match status" value="1"/>
</dbReference>
<dbReference type="GO" id="GO:0004180">
    <property type="term" value="F:carboxypeptidase activity"/>
    <property type="evidence" value="ECO:0007669"/>
    <property type="project" value="UniProtKB-KW"/>
</dbReference>
<evidence type="ECO:0000256" key="1">
    <source>
        <dbReference type="ARBA" id="ARBA00001947"/>
    </source>
</evidence>
<dbReference type="EMBL" id="JAZHYP010000004">
    <property type="protein sequence ID" value="MEN3324140.1"/>
    <property type="molecule type" value="Genomic_DNA"/>
</dbReference>
<gene>
    <name evidence="9" type="ORF">VP395_10400</name>
</gene>
<evidence type="ECO:0000256" key="5">
    <source>
        <dbReference type="ARBA" id="ARBA00022833"/>
    </source>
</evidence>
<feature type="active site" description="Proton donor/acceptor" evidence="7">
    <location>
        <position position="235"/>
    </location>
</feature>
<dbReference type="PANTHER" id="PTHR11705">
    <property type="entry name" value="PROTEASE FAMILY M14 CARBOXYPEPTIDASE A,B"/>
    <property type="match status" value="1"/>
</dbReference>
<sequence length="385" mass="43534">MEIELLKSLFLKYKESGLNHRYITNNHIGPLLENMANKLHVETIGRSVLNNPIYGIKIGNGKKRILMWSQMHGNESTTTKALFDLLNTLLSDEVSVNHILNSCTLYVIPILSPDGANAYTRINANQVDLNRDAQDLTQPESKVLRDTFNAFKPHYCYNLHGQRTIFSAGKVNKPATVSFLAPAQDEACTITSNRKVAMEVIAVMNEVLQAVIPNQVGVYDDAFNLNCVGDTFQSENTPTILFEAGHYHNDYGREETRALIFMSYMSSLDYISKNDVSGANFESYFKIPENEKCFFDIIIKNAKIVEGKSEALTDIGIQYQEKLIDGKIHFIPKVEKIENLDAYFGHKMIQANNLEVFNSEGKLLKVDYENVFVMIDNEKISLLPK</sequence>
<evidence type="ECO:0000256" key="3">
    <source>
        <dbReference type="ARBA" id="ARBA00022670"/>
    </source>
</evidence>
<dbReference type="Pfam" id="PF00246">
    <property type="entry name" value="Peptidase_M14"/>
    <property type="match status" value="1"/>
</dbReference>
<protein>
    <submittedName>
        <fullName evidence="9">M14 family zinc carboxypeptidase</fullName>
    </submittedName>
</protein>
<proteinExistence type="inferred from homology"/>
<comment type="similarity">
    <text evidence="2 7">Belongs to the peptidase M14 family.</text>
</comment>
<keyword evidence="4" id="KW-0378">Hydrolase</keyword>
<dbReference type="Gene3D" id="3.40.630.10">
    <property type="entry name" value="Zn peptidases"/>
    <property type="match status" value="1"/>
</dbReference>
<name>A0ABV0ACV7_9FLAO</name>
<dbReference type="InterPro" id="IPR000834">
    <property type="entry name" value="Peptidase_M14"/>
</dbReference>
<comment type="cofactor">
    <cofactor evidence="1">
        <name>Zn(2+)</name>
        <dbReference type="ChEBI" id="CHEBI:29105"/>
    </cofactor>
</comment>
<evidence type="ECO:0000256" key="7">
    <source>
        <dbReference type="PROSITE-ProRule" id="PRU01379"/>
    </source>
</evidence>
<evidence type="ECO:0000256" key="2">
    <source>
        <dbReference type="ARBA" id="ARBA00005988"/>
    </source>
</evidence>
<dbReference type="Proteomes" id="UP001416393">
    <property type="component" value="Unassembled WGS sequence"/>
</dbReference>
<organism evidence="9 10">
    <name type="scientific">Mariniflexile soesokkakense</name>
    <dbReference type="NCBI Taxonomy" id="1343160"/>
    <lineage>
        <taxon>Bacteria</taxon>
        <taxon>Pseudomonadati</taxon>
        <taxon>Bacteroidota</taxon>
        <taxon>Flavobacteriia</taxon>
        <taxon>Flavobacteriales</taxon>
        <taxon>Flavobacteriaceae</taxon>
        <taxon>Mariniflexile</taxon>
    </lineage>
</organism>
<evidence type="ECO:0000256" key="6">
    <source>
        <dbReference type="ARBA" id="ARBA00023049"/>
    </source>
</evidence>
<evidence type="ECO:0000259" key="8">
    <source>
        <dbReference type="PROSITE" id="PS52035"/>
    </source>
</evidence>
<keyword evidence="9" id="KW-0121">Carboxypeptidase</keyword>
<dbReference type="PROSITE" id="PS52035">
    <property type="entry name" value="PEPTIDASE_M14"/>
    <property type="match status" value="1"/>
</dbReference>
<keyword evidence="10" id="KW-1185">Reference proteome</keyword>